<evidence type="ECO:0000256" key="6">
    <source>
        <dbReference type="ARBA" id="ARBA00023055"/>
    </source>
</evidence>
<name>A0A8X8YT06_SALSN</name>
<dbReference type="PANTHER" id="PTHR11306:SF0">
    <property type="entry name" value="PHOSPHATIDYLGLYCEROL_PHOSPHATIDYLINOSITOL TRANSFER PROTEIN"/>
    <property type="match status" value="1"/>
</dbReference>
<feature type="chain" id="PRO_5036484750" description="MD-2-related lipid-recognition domain-containing protein" evidence="7">
    <location>
        <begin position="26"/>
        <end position="185"/>
    </location>
</feature>
<keyword evidence="10" id="KW-1185">Reference proteome</keyword>
<evidence type="ECO:0000259" key="8">
    <source>
        <dbReference type="SMART" id="SM00737"/>
    </source>
</evidence>
<dbReference type="InterPro" id="IPR003172">
    <property type="entry name" value="ML_dom"/>
</dbReference>
<keyword evidence="6" id="KW-0445">Lipid transport</keyword>
<keyword evidence="5 7" id="KW-0732">Signal</keyword>
<dbReference type="InterPro" id="IPR039670">
    <property type="entry name" value="NPC2-like"/>
</dbReference>
<dbReference type="GO" id="GO:0015918">
    <property type="term" value="P:sterol transport"/>
    <property type="evidence" value="ECO:0007669"/>
    <property type="project" value="InterPro"/>
</dbReference>
<dbReference type="SUPFAM" id="SSF81296">
    <property type="entry name" value="E set domains"/>
    <property type="match status" value="2"/>
</dbReference>
<evidence type="ECO:0000313" key="9">
    <source>
        <dbReference type="EMBL" id="KAG6437169.1"/>
    </source>
</evidence>
<comment type="subunit">
    <text evidence="3">Monomer.</text>
</comment>
<evidence type="ECO:0000256" key="4">
    <source>
        <dbReference type="ARBA" id="ARBA00022448"/>
    </source>
</evidence>
<reference evidence="9" key="2">
    <citation type="submission" date="2020-08" db="EMBL/GenBank/DDBJ databases">
        <title>Plant Genome Project.</title>
        <authorList>
            <person name="Zhang R.-G."/>
        </authorList>
    </citation>
    <scope>NUCLEOTIDE SEQUENCE</scope>
    <source>
        <strain evidence="9">Huo1</strain>
        <tissue evidence="9">Leaf</tissue>
    </source>
</reference>
<comment type="similarity">
    <text evidence="2">Belongs to the NPC2 family.</text>
</comment>
<reference evidence="9" key="1">
    <citation type="submission" date="2018-01" db="EMBL/GenBank/DDBJ databases">
        <authorList>
            <person name="Mao J.F."/>
        </authorList>
    </citation>
    <scope>NUCLEOTIDE SEQUENCE</scope>
    <source>
        <strain evidence="9">Huo1</strain>
        <tissue evidence="9">Leaf</tissue>
    </source>
</reference>
<dbReference type="SMART" id="SM00737">
    <property type="entry name" value="ML"/>
    <property type="match status" value="1"/>
</dbReference>
<organism evidence="9">
    <name type="scientific">Salvia splendens</name>
    <name type="common">Scarlet sage</name>
    <dbReference type="NCBI Taxonomy" id="180675"/>
    <lineage>
        <taxon>Eukaryota</taxon>
        <taxon>Viridiplantae</taxon>
        <taxon>Streptophyta</taxon>
        <taxon>Embryophyta</taxon>
        <taxon>Tracheophyta</taxon>
        <taxon>Spermatophyta</taxon>
        <taxon>Magnoliopsida</taxon>
        <taxon>eudicotyledons</taxon>
        <taxon>Gunneridae</taxon>
        <taxon>Pentapetalae</taxon>
        <taxon>asterids</taxon>
        <taxon>lamiids</taxon>
        <taxon>Lamiales</taxon>
        <taxon>Lamiaceae</taxon>
        <taxon>Nepetoideae</taxon>
        <taxon>Mentheae</taxon>
        <taxon>Salviinae</taxon>
        <taxon>Salvia</taxon>
        <taxon>Salvia subgen. Calosphace</taxon>
        <taxon>core Calosphace</taxon>
    </lineage>
</organism>
<gene>
    <name evidence="9" type="ORF">SASPL_102080</name>
</gene>
<evidence type="ECO:0000256" key="2">
    <source>
        <dbReference type="ARBA" id="ARBA00006370"/>
    </source>
</evidence>
<dbReference type="GO" id="GO:0032934">
    <property type="term" value="F:sterol binding"/>
    <property type="evidence" value="ECO:0007669"/>
    <property type="project" value="InterPro"/>
</dbReference>
<feature type="domain" description="MD-2-related lipid-recognition" evidence="8">
    <location>
        <begin position="30"/>
        <end position="172"/>
    </location>
</feature>
<evidence type="ECO:0000256" key="7">
    <source>
        <dbReference type="SAM" id="SignalP"/>
    </source>
</evidence>
<dbReference type="EMBL" id="PNBA02000001">
    <property type="protein sequence ID" value="KAG6437169.1"/>
    <property type="molecule type" value="Genomic_DNA"/>
</dbReference>
<dbReference type="Pfam" id="PF02221">
    <property type="entry name" value="E1_DerP2_DerF2"/>
    <property type="match status" value="2"/>
</dbReference>
<dbReference type="PANTHER" id="PTHR11306">
    <property type="entry name" value="NIEMANN PICK TYPE C2 PROTEIN NPC2-RELATED"/>
    <property type="match status" value="1"/>
</dbReference>
<dbReference type="InterPro" id="IPR014756">
    <property type="entry name" value="Ig_E-set"/>
</dbReference>
<protein>
    <recommendedName>
        <fullName evidence="8">MD-2-related lipid-recognition domain-containing protein</fullName>
    </recommendedName>
</protein>
<evidence type="ECO:0000256" key="1">
    <source>
        <dbReference type="ARBA" id="ARBA00002053"/>
    </source>
</evidence>
<comment type="function">
    <text evidence="1">Catalyzes the intermembrane transfer of phosphatidylglycerol and phosphatidylinositol.</text>
</comment>
<comment type="caution">
    <text evidence="9">The sequence shown here is derived from an EMBL/GenBank/DDBJ whole genome shotgun (WGS) entry which is preliminary data.</text>
</comment>
<dbReference type="Proteomes" id="UP000298416">
    <property type="component" value="Unassembled WGS sequence"/>
</dbReference>
<evidence type="ECO:0000256" key="5">
    <source>
        <dbReference type="ARBA" id="ARBA00022729"/>
    </source>
</evidence>
<evidence type="ECO:0000256" key="3">
    <source>
        <dbReference type="ARBA" id="ARBA00011245"/>
    </source>
</evidence>
<evidence type="ECO:0000313" key="10">
    <source>
        <dbReference type="Proteomes" id="UP000298416"/>
    </source>
</evidence>
<dbReference type="Gene3D" id="2.60.40.770">
    <property type="match status" value="1"/>
</dbReference>
<feature type="signal peptide" evidence="7">
    <location>
        <begin position="1"/>
        <end position="25"/>
    </location>
</feature>
<dbReference type="AlphaFoldDB" id="A0A8X8YT06"/>
<accession>A0A8X8YT06</accession>
<sequence length="185" mass="20260">MAGVPMKVFGCFLVALCLLVPLISAKAADVKYCDKKANYIVKVNGLDIDPYPISRGSNTTFAISATTDLDTVSCQADYIATDSGYRGRDQEYWMCQPITGGKLVIDVSYFWFHVHSEDRDLCKDTSCPIDVGDFLVSHSQELPGITPPGSYTLTMKMVDGNNNQLTCITVDFSIGFIAEETLAVM</sequence>
<proteinExistence type="inferred from homology"/>
<keyword evidence="4" id="KW-0813">Transport</keyword>